<feature type="transmembrane region" description="Helical" evidence="7">
    <location>
        <begin position="846"/>
        <end position="866"/>
    </location>
</feature>
<feature type="compositionally biased region" description="Polar residues" evidence="8">
    <location>
        <begin position="72"/>
        <end position="82"/>
    </location>
</feature>
<name>A0A376B9B1_9ASCO</name>
<keyword evidence="5 7" id="KW-1133">Transmembrane helix</keyword>
<evidence type="ECO:0000256" key="7">
    <source>
        <dbReference type="RuleBase" id="RU366040"/>
    </source>
</evidence>
<dbReference type="EC" id="2.4.1.16" evidence="2 7"/>
<dbReference type="AlphaFoldDB" id="A0A376B9B1"/>
<dbReference type="PANTHER" id="PTHR22914:SF38">
    <property type="entry name" value="CHITIN SYNTHASE 2"/>
    <property type="match status" value="1"/>
</dbReference>
<keyword evidence="11" id="KW-1185">Reference proteome</keyword>
<feature type="transmembrane region" description="Helical" evidence="7">
    <location>
        <begin position="713"/>
        <end position="735"/>
    </location>
</feature>
<evidence type="ECO:0000256" key="6">
    <source>
        <dbReference type="ARBA" id="ARBA00023136"/>
    </source>
</evidence>
<dbReference type="InterPro" id="IPR004835">
    <property type="entry name" value="Chitin_synth"/>
</dbReference>
<keyword evidence="7" id="KW-0808">Transferase</keyword>
<feature type="transmembrane region" description="Helical" evidence="7">
    <location>
        <begin position="613"/>
        <end position="633"/>
    </location>
</feature>
<dbReference type="InterPro" id="IPR013616">
    <property type="entry name" value="Chitin_synth_N"/>
</dbReference>
<gene>
    <name evidence="10" type="ORF">SCODWIG_03034</name>
</gene>
<comment type="similarity">
    <text evidence="7">Belongs to the chitin synthase family.</text>
</comment>
<dbReference type="GO" id="GO:0071555">
    <property type="term" value="P:cell wall organization"/>
    <property type="evidence" value="ECO:0007669"/>
    <property type="project" value="UniProtKB-KW"/>
</dbReference>
<feature type="transmembrane region" description="Helical" evidence="7">
    <location>
        <begin position="677"/>
        <end position="701"/>
    </location>
</feature>
<evidence type="ECO:0000256" key="2">
    <source>
        <dbReference type="ARBA" id="ARBA00012543"/>
    </source>
</evidence>
<dbReference type="CDD" id="cd04190">
    <property type="entry name" value="Chitin_synth_C"/>
    <property type="match status" value="1"/>
</dbReference>
<keyword evidence="3 7" id="KW-0328">Glycosyltransferase</keyword>
<evidence type="ECO:0000259" key="9">
    <source>
        <dbReference type="Pfam" id="PF08407"/>
    </source>
</evidence>
<reference evidence="11" key="1">
    <citation type="submission" date="2018-06" db="EMBL/GenBank/DDBJ databases">
        <authorList>
            <person name="Guldener U."/>
        </authorList>
    </citation>
    <scope>NUCLEOTIDE SEQUENCE [LARGE SCALE GENOMIC DNA]</scope>
    <source>
        <strain evidence="11">UTAD17</strain>
    </source>
</reference>
<keyword evidence="7" id="KW-1003">Cell membrane</keyword>
<comment type="catalytic activity">
    <reaction evidence="7">
        <text>[(1-&gt;4)-N-acetyl-beta-D-glucosaminyl](n) + UDP-N-acetyl-alpha-D-glucosamine = [(1-&gt;4)-N-acetyl-beta-D-glucosaminyl](n+1) + UDP + H(+)</text>
        <dbReference type="Rhea" id="RHEA:16637"/>
        <dbReference type="Rhea" id="RHEA-COMP:9593"/>
        <dbReference type="Rhea" id="RHEA-COMP:9595"/>
        <dbReference type="ChEBI" id="CHEBI:15378"/>
        <dbReference type="ChEBI" id="CHEBI:17029"/>
        <dbReference type="ChEBI" id="CHEBI:57705"/>
        <dbReference type="ChEBI" id="CHEBI:58223"/>
        <dbReference type="EC" id="2.4.1.16"/>
    </reaction>
</comment>
<feature type="compositionally biased region" description="Low complexity" evidence="8">
    <location>
        <begin position="58"/>
        <end position="71"/>
    </location>
</feature>
<evidence type="ECO:0000256" key="8">
    <source>
        <dbReference type="SAM" id="MobiDB-lite"/>
    </source>
</evidence>
<organism evidence="10 11">
    <name type="scientific">Saccharomycodes ludwigii</name>
    <dbReference type="NCBI Taxonomy" id="36035"/>
    <lineage>
        <taxon>Eukaryota</taxon>
        <taxon>Fungi</taxon>
        <taxon>Dikarya</taxon>
        <taxon>Ascomycota</taxon>
        <taxon>Saccharomycotina</taxon>
        <taxon>Saccharomycetes</taxon>
        <taxon>Saccharomycodales</taxon>
        <taxon>Saccharomycodaceae</taxon>
        <taxon>Saccharomycodes</taxon>
    </lineage>
</organism>
<evidence type="ECO:0000256" key="4">
    <source>
        <dbReference type="ARBA" id="ARBA00022692"/>
    </source>
</evidence>
<evidence type="ECO:0000256" key="5">
    <source>
        <dbReference type="ARBA" id="ARBA00022989"/>
    </source>
</evidence>
<dbReference type="EMBL" id="UFAJ01000633">
    <property type="protein sequence ID" value="SSD61273.1"/>
    <property type="molecule type" value="Genomic_DNA"/>
</dbReference>
<comment type="function">
    <text evidence="7">Polymerizes chitin, a structural polymer of the cell wall and septum, by transferring the sugar moiety of UDP-GlcNAc to the non-reducing end of the growing chitin polymer.</text>
</comment>
<feature type="region of interest" description="Disordered" evidence="8">
    <location>
        <begin position="1"/>
        <end position="37"/>
    </location>
</feature>
<feature type="region of interest" description="Disordered" evidence="8">
    <location>
        <begin position="58"/>
        <end position="137"/>
    </location>
</feature>
<feature type="compositionally biased region" description="Acidic residues" evidence="8">
    <location>
        <begin position="89"/>
        <end position="105"/>
    </location>
</feature>
<dbReference type="GO" id="GO:0030428">
    <property type="term" value="C:cell septum"/>
    <property type="evidence" value="ECO:0007669"/>
    <property type="project" value="TreeGrafter"/>
</dbReference>
<dbReference type="SUPFAM" id="SSF53448">
    <property type="entry name" value="Nucleotide-diphospho-sugar transferases"/>
    <property type="match status" value="1"/>
</dbReference>
<comment type="subcellular location">
    <subcellularLocation>
        <location evidence="7">Cell membrane</location>
        <topology evidence="7">Multi-pass membrane protein</topology>
    </subcellularLocation>
    <subcellularLocation>
        <location evidence="1">Membrane</location>
        <topology evidence="1">Multi-pass membrane protein</topology>
    </subcellularLocation>
</comment>
<dbReference type="GO" id="GO:0004100">
    <property type="term" value="F:chitin synthase activity"/>
    <property type="evidence" value="ECO:0007669"/>
    <property type="project" value="UniProtKB-UniRule"/>
</dbReference>
<feature type="domain" description="Chitin synthase N-terminal" evidence="9">
    <location>
        <begin position="206"/>
        <end position="260"/>
    </location>
</feature>
<evidence type="ECO:0000256" key="3">
    <source>
        <dbReference type="ARBA" id="ARBA00022676"/>
    </source>
</evidence>
<dbReference type="Pfam" id="PF01644">
    <property type="entry name" value="Chitin_synth_1"/>
    <property type="match status" value="1"/>
</dbReference>
<feature type="transmembrane region" description="Helical" evidence="7">
    <location>
        <begin position="741"/>
        <end position="765"/>
    </location>
</feature>
<dbReference type="VEuPathDB" id="FungiDB:SCODWIG_03034"/>
<proteinExistence type="inferred from homology"/>
<evidence type="ECO:0000256" key="1">
    <source>
        <dbReference type="ARBA" id="ARBA00004141"/>
    </source>
</evidence>
<feature type="compositionally biased region" description="Basic and acidic residues" evidence="8">
    <location>
        <begin position="1"/>
        <end position="12"/>
    </location>
</feature>
<keyword evidence="7" id="KW-0961">Cell wall biogenesis/degradation</keyword>
<evidence type="ECO:0000313" key="10">
    <source>
        <dbReference type="EMBL" id="SSD61273.1"/>
    </source>
</evidence>
<dbReference type="Pfam" id="PF08407">
    <property type="entry name" value="Chitin_synth_1N"/>
    <property type="match status" value="1"/>
</dbReference>
<feature type="compositionally biased region" description="Low complexity" evidence="8">
    <location>
        <begin position="27"/>
        <end position="37"/>
    </location>
</feature>
<dbReference type="GO" id="GO:0006031">
    <property type="term" value="P:chitin biosynthetic process"/>
    <property type="evidence" value="ECO:0007669"/>
    <property type="project" value="UniProtKB-UniRule"/>
</dbReference>
<dbReference type="InterPro" id="IPR029044">
    <property type="entry name" value="Nucleotide-diphossugar_trans"/>
</dbReference>
<sequence length="934" mass="107420">MESPKRNERVVIEIDSENDDEERMAHNNDNTINRLNNNKHSAEANGVYESDFYDLYSNNNNTKNSPNKTNNLRFSENYTNTGIGPRPDFDDDENEQGRDDDEESDFNNKSVPVNELDVDISNVGGHGTNYDNEKKESMDRLRTVSTKSSFTTYAKSLEDDDGSTIFSGDTFDNTRFPAQHPQLKYVRRGNSTVRPKPPKKKATKILTLDNPIPKGILEVLPRRNSPEFTEMRYTACTADPNDCVEEGYSLRFADMNRECQIAVCITMYNEDKYCLARTLHSIMRNVSYLCKREKSKVWGPNGWKKVQVIIISDGRAKINKGSLDYLTSLGIYQEDMAKSTVNGQAVKAHIFELTSQISIDDELNYISKDLVPVQIVFCLKEENQKKINSHRWLFNAFCPILDSTVVALVDVGTRLNDSALYHMWKAFDMDSNVAGVAGQIKTMKGKYGLKLLNPLVASQNFEYKMSNILDKPLESVFGYISVLPGALSAYRYRALKNHPDGTGPLHSYFLGENQENANRDVFTANMYLAEDRILCWELVAKRDAKWILKYVKEATGETDVPEEPPEFISQRRRWLNGAMFAALYAQLHFYQIWKTKHSFIRKFFFHLEFFYQLVQFLFSWFSIANFFLTFYYLAGSMNVIIKHGIVLFTFFKYLLICTICALFIISMGNRPQGANHLFISSMVILSICSTYALITGLVFSFKTLKATDTSYHVFLDVVVSLLSTYGLYAFTSIMYLDPWHIITSIVQYLLMLPTFVCTLQIFAFCNTHDVSWGTKGSTKEQKPKSEAVVKEGPDGQTVITGTEWPQDIDKKYIEIRNRLKENEVVKKKTDPVEKNNDYYRDVRTRIVMLWMLSNLVMCMIVTQVYAADEISNNKYLAFVLWSVAALALFRSFFSMTFLFLQYLRMIISYKHKLERNGSWRIPKLSLSNPFKGKQ</sequence>
<evidence type="ECO:0000313" key="11">
    <source>
        <dbReference type="Proteomes" id="UP000262825"/>
    </source>
</evidence>
<dbReference type="Proteomes" id="UP000262825">
    <property type="component" value="Unassembled WGS sequence"/>
</dbReference>
<dbReference type="GO" id="GO:0005886">
    <property type="term" value="C:plasma membrane"/>
    <property type="evidence" value="ECO:0007669"/>
    <property type="project" value="UniProtKB-SubCell"/>
</dbReference>
<feature type="transmembrane region" description="Helical" evidence="7">
    <location>
        <begin position="645"/>
        <end position="665"/>
    </location>
</feature>
<keyword evidence="6 7" id="KW-0472">Membrane</keyword>
<feature type="transmembrane region" description="Helical" evidence="7">
    <location>
        <begin position="878"/>
        <end position="903"/>
    </location>
</feature>
<dbReference type="PANTHER" id="PTHR22914">
    <property type="entry name" value="CHITIN SYNTHASE"/>
    <property type="match status" value="1"/>
</dbReference>
<keyword evidence="4 7" id="KW-0812">Transmembrane</keyword>
<accession>A0A376B9B1</accession>
<protein>
    <recommendedName>
        <fullName evidence="2 7">Chitin synthase</fullName>
        <ecNumber evidence="2 7">2.4.1.16</ecNumber>
    </recommendedName>
</protein>